<evidence type="ECO:0008006" key="3">
    <source>
        <dbReference type="Google" id="ProtNLM"/>
    </source>
</evidence>
<proteinExistence type="predicted"/>
<reference evidence="1" key="1">
    <citation type="journal article" date="2018" name="Genome Biol.">
        <title>SKESA: strategic k-mer extension for scrupulous assemblies.</title>
        <authorList>
            <person name="Souvorov A."/>
            <person name="Agarwala R."/>
            <person name="Lipman D.J."/>
        </authorList>
    </citation>
    <scope>NUCLEOTIDE SEQUENCE</scope>
    <source>
        <strain evidence="1">C25</strain>
    </source>
</reference>
<accession>A0AAN5SFE0</accession>
<protein>
    <recommendedName>
        <fullName evidence="3">Phage tail protein</fullName>
    </recommendedName>
</protein>
<dbReference type="EMBL" id="DACTBT010000018">
    <property type="protein sequence ID" value="HAT4299057.1"/>
    <property type="molecule type" value="Genomic_DNA"/>
</dbReference>
<sequence>MARELGIRKVTFFPSTGDNKYGSPVALEWAVNLETKNNYKEKEYRGDMKIERSTKVLESVDITLGVSSNLPPKIEAQLTGADYDHCMKITKTSTIPVSGALSYEIVMDDSTVRRRCLKHCSLAKDEQKNDVDSEGEVFTFSGKAISDSTDNVDILMDEKEVKAASEDTEAKTAWDNFFTKVPTGDYEN</sequence>
<gene>
    <name evidence="1" type="ORF">I9063_002442</name>
</gene>
<reference evidence="1" key="2">
    <citation type="submission" date="2020-07" db="EMBL/GenBank/DDBJ databases">
        <authorList>
            <consortium name="NCBI Pathogen Detection Project"/>
        </authorList>
    </citation>
    <scope>NUCLEOTIDE SEQUENCE</scope>
    <source>
        <strain evidence="1">C25</strain>
    </source>
</reference>
<comment type="caution">
    <text evidence="1">The sequence shown here is derived from an EMBL/GenBank/DDBJ whole genome shotgun (WGS) entry which is preliminary data.</text>
</comment>
<name>A0AAN5SFE0_CLOPF</name>
<dbReference type="AlphaFoldDB" id="A0AAN5SFE0"/>
<evidence type="ECO:0000313" key="2">
    <source>
        <dbReference type="Proteomes" id="UP000855421"/>
    </source>
</evidence>
<evidence type="ECO:0000313" key="1">
    <source>
        <dbReference type="EMBL" id="HAT4299057.1"/>
    </source>
</evidence>
<dbReference type="Proteomes" id="UP000855421">
    <property type="component" value="Unassembled WGS sequence"/>
</dbReference>
<organism evidence="1 2">
    <name type="scientific">Clostridium perfringens</name>
    <dbReference type="NCBI Taxonomy" id="1502"/>
    <lineage>
        <taxon>Bacteria</taxon>
        <taxon>Bacillati</taxon>
        <taxon>Bacillota</taxon>
        <taxon>Clostridia</taxon>
        <taxon>Eubacteriales</taxon>
        <taxon>Clostridiaceae</taxon>
        <taxon>Clostridium</taxon>
    </lineage>
</organism>